<organism evidence="3 4">
    <name type="scientific">Eimeria mitis</name>
    <dbReference type="NCBI Taxonomy" id="44415"/>
    <lineage>
        <taxon>Eukaryota</taxon>
        <taxon>Sar</taxon>
        <taxon>Alveolata</taxon>
        <taxon>Apicomplexa</taxon>
        <taxon>Conoidasida</taxon>
        <taxon>Coccidia</taxon>
        <taxon>Eucoccidiorida</taxon>
        <taxon>Eimeriorina</taxon>
        <taxon>Eimeriidae</taxon>
        <taxon>Eimeria</taxon>
    </lineage>
</organism>
<dbReference type="Gene3D" id="1.20.5.2950">
    <property type="match status" value="1"/>
</dbReference>
<feature type="coiled-coil region" evidence="1">
    <location>
        <begin position="227"/>
        <end position="266"/>
    </location>
</feature>
<evidence type="ECO:0000313" key="4">
    <source>
        <dbReference type="Proteomes" id="UP000030744"/>
    </source>
</evidence>
<protein>
    <submittedName>
        <fullName evidence="3">Vacuolar (H+)-ATPase G subunit domain-containing protein, putative</fullName>
    </submittedName>
</protein>
<name>U6JWJ6_9EIME</name>
<dbReference type="EMBL" id="HG680412">
    <property type="protein sequence ID" value="CDJ27878.1"/>
    <property type="molecule type" value="Genomic_DNA"/>
</dbReference>
<evidence type="ECO:0000313" key="3">
    <source>
        <dbReference type="EMBL" id="CDJ27878.1"/>
    </source>
</evidence>
<sequence>MPFWRRRGQAKANQNAAHDSTTAASNTNNPPITKEDRRLSSLVGEHKDQKEEHLGDAGDGAKQVVLVPAAAHGASPTTTMEARPSLLRRTISSISTKVFAKMRSDSSKVAGQQTNPDGQAGIAKTTSGGKHPNETPASAETDHVHRRGFHGFRSRFHTTHHAPAAQAAPAQYGAADHGLHLPLHLRHIHFPHLLHHTAQHSGTSNGERETDVMMVLQAAASRATKIVERARGEREVLMERAREEAEQEIKELRRQLEEQALKDQEKDNGEDALRAALAEEDARMRHILEQAPEHMEASVSLCVAHVLNVDTSLAPDRRGALRNLSKNPPSFLRKSNAKSYPSERRVQADRITKGKRNMHVWDFSWNADGPDYQLVDNTSPEQEDLYATILGDRTLKEGEEVQIDFDELEAPAPLGRFSSAMQSIHTTCGCLLG</sequence>
<dbReference type="GeneID" id="25383638"/>
<feature type="compositionally biased region" description="Polar residues" evidence="2">
    <location>
        <begin position="107"/>
        <end position="117"/>
    </location>
</feature>
<keyword evidence="4" id="KW-1185">Reference proteome</keyword>
<dbReference type="RefSeq" id="XP_013350455.1">
    <property type="nucleotide sequence ID" value="XM_013495001.1"/>
</dbReference>
<reference evidence="3" key="1">
    <citation type="submission" date="2013-10" db="EMBL/GenBank/DDBJ databases">
        <title>Genomic analysis of the causative agents of coccidiosis in chickens.</title>
        <authorList>
            <person name="Reid A.J."/>
            <person name="Blake D."/>
            <person name="Billington K."/>
            <person name="Browne H."/>
            <person name="Dunn M."/>
            <person name="Hung S."/>
            <person name="Kawahara F."/>
            <person name="Miranda-Saavedra D."/>
            <person name="Mourier T."/>
            <person name="Nagra H."/>
            <person name="Otto T.D."/>
            <person name="Rawlings N."/>
            <person name="Sanchez A."/>
            <person name="Sanders M."/>
            <person name="Subramaniam C."/>
            <person name="Tay Y."/>
            <person name="Dear P."/>
            <person name="Doerig C."/>
            <person name="Gruber A."/>
            <person name="Parkinson J."/>
            <person name="Shirley M."/>
            <person name="Wan K.L."/>
            <person name="Berriman M."/>
            <person name="Tomley F."/>
            <person name="Pain A."/>
        </authorList>
    </citation>
    <scope>NUCLEOTIDE SEQUENCE [LARGE SCALE GENOMIC DNA]</scope>
    <source>
        <strain evidence="3">Houghton</strain>
    </source>
</reference>
<reference evidence="3" key="2">
    <citation type="submission" date="2013-10" db="EMBL/GenBank/DDBJ databases">
        <authorList>
            <person name="Aslett M."/>
        </authorList>
    </citation>
    <scope>NUCLEOTIDE SEQUENCE [LARGE SCALE GENOMIC DNA]</scope>
    <source>
        <strain evidence="3">Houghton</strain>
    </source>
</reference>
<keyword evidence="1" id="KW-0175">Coiled coil</keyword>
<feature type="compositionally biased region" description="Basic and acidic residues" evidence="2">
    <location>
        <begin position="33"/>
        <end position="56"/>
    </location>
</feature>
<accession>U6JWJ6</accession>
<feature type="region of interest" description="Disordered" evidence="2">
    <location>
        <begin position="104"/>
        <end position="144"/>
    </location>
</feature>
<evidence type="ECO:0000256" key="1">
    <source>
        <dbReference type="SAM" id="Coils"/>
    </source>
</evidence>
<dbReference type="AlphaFoldDB" id="U6JWJ6"/>
<feature type="region of interest" description="Disordered" evidence="2">
    <location>
        <begin position="320"/>
        <end position="346"/>
    </location>
</feature>
<dbReference type="Proteomes" id="UP000030744">
    <property type="component" value="Unassembled WGS sequence"/>
</dbReference>
<proteinExistence type="predicted"/>
<dbReference type="OrthoDB" id="346426at2759"/>
<evidence type="ECO:0000256" key="2">
    <source>
        <dbReference type="SAM" id="MobiDB-lite"/>
    </source>
</evidence>
<gene>
    <name evidence="3" type="ORF">EMH_0095680</name>
</gene>
<feature type="compositionally biased region" description="Polar residues" evidence="2">
    <location>
        <begin position="11"/>
        <end position="31"/>
    </location>
</feature>
<feature type="region of interest" description="Disordered" evidence="2">
    <location>
        <begin position="1"/>
        <end position="60"/>
    </location>
</feature>
<dbReference type="VEuPathDB" id="ToxoDB:EMH_0095680"/>